<protein>
    <submittedName>
        <fullName evidence="3">Cell surface protein</fullName>
    </submittedName>
</protein>
<feature type="transmembrane region" description="Helical" evidence="2">
    <location>
        <begin position="21"/>
        <end position="39"/>
    </location>
</feature>
<evidence type="ECO:0000313" key="4">
    <source>
        <dbReference type="Proteomes" id="UP000216871"/>
    </source>
</evidence>
<keyword evidence="2" id="KW-1133">Transmembrane helix</keyword>
<dbReference type="Proteomes" id="UP000216871">
    <property type="component" value="Unassembled WGS sequence"/>
</dbReference>
<reference evidence="3 4" key="1">
    <citation type="journal article" date="2017" name="BMC Genomics">
        <title>Comparative genomic and phylogenomic analyses of the Bifidobacteriaceae family.</title>
        <authorList>
            <person name="Lugli G.A."/>
            <person name="Milani C."/>
            <person name="Turroni F."/>
            <person name="Duranti S."/>
            <person name="Mancabelli L."/>
            <person name="Mangifesta M."/>
            <person name="Ferrario C."/>
            <person name="Modesto M."/>
            <person name="Mattarelli P."/>
            <person name="Jiri K."/>
            <person name="van Sinderen D."/>
            <person name="Ventura M."/>
        </authorList>
    </citation>
    <scope>NUCLEOTIDE SEQUENCE [LARGE SCALE GENOMIC DNA]</scope>
    <source>
        <strain evidence="3 4">DSM 100196</strain>
    </source>
</reference>
<dbReference type="EMBL" id="MWWW01000018">
    <property type="protein sequence ID" value="OZG58606.1"/>
    <property type="molecule type" value="Genomic_DNA"/>
</dbReference>
<keyword evidence="4" id="KW-1185">Reference proteome</keyword>
<feature type="region of interest" description="Disordered" evidence="1">
    <location>
        <begin position="126"/>
        <end position="213"/>
    </location>
</feature>
<keyword evidence="2" id="KW-0812">Transmembrane</keyword>
<dbReference type="AlphaFoldDB" id="A0A261FIA8"/>
<gene>
    <name evidence="3" type="ORF">BMYO_1593</name>
</gene>
<name>A0A261FIA8_9BIFI</name>
<evidence type="ECO:0000256" key="1">
    <source>
        <dbReference type="SAM" id="MobiDB-lite"/>
    </source>
</evidence>
<feature type="compositionally biased region" description="Acidic residues" evidence="1">
    <location>
        <begin position="180"/>
        <end position="194"/>
    </location>
</feature>
<sequence length="674" mass="69633">MRVIREARHALNRIRHEAQQRNAIVCKAVAGLVAASLMLTCAVPSAYARNLGGITIASDSGVTALSGNASANDDTIVAAAQSVRDRRAAARNGSATAIDSFSDDETAFSTTTILDRQSDGTALADDLSTLTRDSETTAPADGATEDSGDADGTGDAGSRAEGDTASGDGQDNQTGQTDGADNDGDTAETTDDATADQSQTRVASTTLGGRDFIGQPTVAINGKTYILIGNEQQLRAIGTGAKVVRPIWKVTTAECRQTGTVLGLPTYGWVDIDDVKTQVYAGDADLDANTTLRNQDTDSDHDGALLPCAVSSNVGDTKYHFTTLDDQGNEVSAKAATGQTYSSTANYIIFRDIDLSSNAADQSNTNWTPLMFSGTMLGAVAADAAAAGTLFDVIDADGPGVKNNPAKPVIAHVVVNQPEGNLDVDKQQGIGFFASITSTSSITNNGNNKGGVQSLGTVTVANLKLDDVTVSNNATVAHVDETLVSALLKLVGLLLKPLGLSLDELLTVHKNNPSNFATGAFAGRIYGDVKVTGCEVADATVANVKGMTGGFAGYVEGATRYDIASESLGTLITVLTDILNVIPFLGLGDLVDWLLGSTLGLNALVPVGYYNPEISDSHVVNFKQNTVIGNDDSDYAGGFVGAQIGAIIEQSSVTSENAFSVKAGKYEASAVFVG</sequence>
<comment type="caution">
    <text evidence="3">The sequence shown here is derived from an EMBL/GenBank/DDBJ whole genome shotgun (WGS) entry which is preliminary data.</text>
</comment>
<organism evidence="3 4">
    <name type="scientific">Bifidobacterium myosotis</name>
    <dbReference type="NCBI Taxonomy" id="1630166"/>
    <lineage>
        <taxon>Bacteria</taxon>
        <taxon>Bacillati</taxon>
        <taxon>Actinomycetota</taxon>
        <taxon>Actinomycetes</taxon>
        <taxon>Bifidobacteriales</taxon>
        <taxon>Bifidobacteriaceae</taxon>
        <taxon>Bifidobacterium</taxon>
    </lineage>
</organism>
<evidence type="ECO:0000256" key="2">
    <source>
        <dbReference type="SAM" id="Phobius"/>
    </source>
</evidence>
<accession>A0A261FIA8</accession>
<keyword evidence="2" id="KW-0472">Membrane</keyword>
<proteinExistence type="predicted"/>
<evidence type="ECO:0000313" key="3">
    <source>
        <dbReference type="EMBL" id="OZG58606.1"/>
    </source>
</evidence>